<sequence length="184" mass="20259">MRTPIVTRDRVPESLRAAFDAETASSGGVVESGPGSAMINSPEMRRRANYLVNYLRDESTLPKKIQELAMLVTARAMDCQFIWNAHAARGRREGLSDALVDALRDKRPLPSMPADEAAVVRYGTEFFTTHKVSQATFQAALDQFGAQSLAELTTLMGYYAMLAFNANAFEIDLPAQRTESVLPV</sequence>
<accession>A0A937VZ88</accession>
<dbReference type="Pfam" id="PF02627">
    <property type="entry name" value="CMD"/>
    <property type="match status" value="1"/>
</dbReference>
<proteinExistence type="predicted"/>
<dbReference type="Proteomes" id="UP000712673">
    <property type="component" value="Unassembled WGS sequence"/>
</dbReference>
<evidence type="ECO:0000313" key="3">
    <source>
        <dbReference type="Proteomes" id="UP000712673"/>
    </source>
</evidence>
<evidence type="ECO:0000313" key="2">
    <source>
        <dbReference type="EMBL" id="MBM3223909.1"/>
    </source>
</evidence>
<dbReference type="PANTHER" id="PTHR34846:SF11">
    <property type="entry name" value="4-CARBOXYMUCONOLACTONE DECARBOXYLASE FAMILY PROTEIN (AFU_ORTHOLOGUE AFUA_6G11590)"/>
    <property type="match status" value="1"/>
</dbReference>
<protein>
    <submittedName>
        <fullName evidence="2">Carboxymuconolactone decarboxylase family protein</fullName>
    </submittedName>
</protein>
<dbReference type="InterPro" id="IPR003779">
    <property type="entry name" value="CMD-like"/>
</dbReference>
<dbReference type="EMBL" id="VGLS01000221">
    <property type="protein sequence ID" value="MBM3223909.1"/>
    <property type="molecule type" value="Genomic_DNA"/>
</dbReference>
<reference evidence="2" key="1">
    <citation type="submission" date="2019-03" db="EMBL/GenBank/DDBJ databases">
        <title>Lake Tanganyika Metagenome-Assembled Genomes (MAGs).</title>
        <authorList>
            <person name="Tran P."/>
        </authorList>
    </citation>
    <scope>NUCLEOTIDE SEQUENCE</scope>
    <source>
        <strain evidence="2">K_DeepCast_65m_m2_066</strain>
    </source>
</reference>
<dbReference type="PANTHER" id="PTHR34846">
    <property type="entry name" value="4-CARBOXYMUCONOLACTONE DECARBOXYLASE FAMILY PROTEIN (AFU_ORTHOLOGUE AFUA_6G11590)"/>
    <property type="match status" value="1"/>
</dbReference>
<gene>
    <name evidence="2" type="ORF">FJZ47_08925</name>
</gene>
<dbReference type="AlphaFoldDB" id="A0A937VZ88"/>
<feature type="domain" description="Carboxymuconolactone decarboxylase-like" evidence="1">
    <location>
        <begin position="43"/>
        <end position="114"/>
    </location>
</feature>
<dbReference type="Gene3D" id="1.20.1290.10">
    <property type="entry name" value="AhpD-like"/>
    <property type="match status" value="1"/>
</dbReference>
<dbReference type="GO" id="GO:0051920">
    <property type="term" value="F:peroxiredoxin activity"/>
    <property type="evidence" value="ECO:0007669"/>
    <property type="project" value="InterPro"/>
</dbReference>
<organism evidence="2 3">
    <name type="scientific">Tectimicrobiota bacterium</name>
    <dbReference type="NCBI Taxonomy" id="2528274"/>
    <lineage>
        <taxon>Bacteria</taxon>
        <taxon>Pseudomonadati</taxon>
        <taxon>Nitrospinota/Tectimicrobiota group</taxon>
        <taxon>Candidatus Tectimicrobiota</taxon>
    </lineage>
</organism>
<name>A0A937VZ88_UNCTE</name>
<dbReference type="SUPFAM" id="SSF69118">
    <property type="entry name" value="AhpD-like"/>
    <property type="match status" value="1"/>
</dbReference>
<comment type="caution">
    <text evidence="2">The sequence shown here is derived from an EMBL/GenBank/DDBJ whole genome shotgun (WGS) entry which is preliminary data.</text>
</comment>
<evidence type="ECO:0000259" key="1">
    <source>
        <dbReference type="Pfam" id="PF02627"/>
    </source>
</evidence>
<dbReference type="InterPro" id="IPR029032">
    <property type="entry name" value="AhpD-like"/>
</dbReference>